<evidence type="ECO:0000313" key="3">
    <source>
        <dbReference type="EMBL" id="MCX2848211.1"/>
    </source>
</evidence>
<comment type="caution">
    <text evidence="3">The sequence shown here is derived from an EMBL/GenBank/DDBJ whole genome shotgun (WGS) entry which is preliminary data.</text>
</comment>
<feature type="region of interest" description="Disordered" evidence="1">
    <location>
        <begin position="1"/>
        <end position="38"/>
    </location>
</feature>
<dbReference type="RefSeq" id="WP_214518576.1">
    <property type="nucleotide sequence ID" value="NZ_CP104934.1"/>
</dbReference>
<evidence type="ECO:0000256" key="1">
    <source>
        <dbReference type="SAM" id="MobiDB-lite"/>
    </source>
</evidence>
<keyword evidence="4" id="KW-1185">Reference proteome</keyword>
<evidence type="ECO:0000313" key="4">
    <source>
        <dbReference type="Proteomes" id="UP001207276"/>
    </source>
</evidence>
<name>A0ABT3S0M0_9MICO</name>
<proteinExistence type="predicted"/>
<protein>
    <recommendedName>
        <fullName evidence="5">DUF4878 domain-containing protein</fullName>
    </recommendedName>
</protein>
<dbReference type="EMBL" id="JAPJDE010000002">
    <property type="protein sequence ID" value="MCX2848211.1"/>
    <property type="molecule type" value="Genomic_DNA"/>
</dbReference>
<gene>
    <name evidence="3" type="ORF">ORG12_05955</name>
</gene>
<accession>A0ABT3S0M0</accession>
<organism evidence="3 4">
    <name type="scientific">Curtobacterium poinsettiae</name>
    <dbReference type="NCBI Taxonomy" id="159612"/>
    <lineage>
        <taxon>Bacteria</taxon>
        <taxon>Bacillati</taxon>
        <taxon>Actinomycetota</taxon>
        <taxon>Actinomycetes</taxon>
        <taxon>Micrococcales</taxon>
        <taxon>Microbacteriaceae</taxon>
        <taxon>Curtobacterium</taxon>
    </lineage>
</organism>
<keyword evidence="2" id="KW-0812">Transmembrane</keyword>
<feature type="transmembrane region" description="Helical" evidence="2">
    <location>
        <begin position="78"/>
        <end position="101"/>
    </location>
</feature>
<keyword evidence="2" id="KW-0472">Membrane</keyword>
<evidence type="ECO:0000256" key="2">
    <source>
        <dbReference type="SAM" id="Phobius"/>
    </source>
</evidence>
<keyword evidence="2" id="KW-1133">Transmembrane helix</keyword>
<sequence length="410" mass="41483">MSDQHAQDPDQQGGWGAVPPVASIRGTDGTFAAAGQTVGPGPALGPGAGFAGAPGAGFAGAPGPVPQRPRRKLRRGQLIGIISGGTAVVLLLVAGVVGYSVGSASHSADRPVRAFLDDLTAGRVADALDDAGIERGKSDVLLGEAAYAKASDKVTGYRVAATRTDGDTATVRAYLRQGGQDVAATFTLDKTGTDWGVFPVWELQAPELGSVDVAVRGPSGASVTVAGRNVRTAKDGTVSLRALPGTYDVAFDGGKWTTARGGSADVSGFGRTTSTPVQMTTTLTTAGQQAAKRAVDDWVDGCIASTDAAPAGCSFYAYGQNPAYTYTNQKWTLETRPTVRVGSWTTNGWLITTTTFGRAKYTADISGAAGTGTASAGPLNVNASGYVTGFSSDGATFRSAVGNGSSDTGS</sequence>
<reference evidence="3 4" key="1">
    <citation type="submission" date="2022-11" db="EMBL/GenBank/DDBJ databases">
        <title>Taxonomy of Curtobacterium flaccumfaciens.</title>
        <authorList>
            <person name="Osdaghi E."/>
            <person name="Taghavi S.M."/>
            <person name="Hamidizade M."/>
            <person name="Abachi H."/>
            <person name="Fazliarab A."/>
            <person name="Baeyen S."/>
            <person name="Portier P."/>
            <person name="Van Vaerenbergh J."/>
            <person name="Jacques M.-A."/>
        </authorList>
    </citation>
    <scope>NUCLEOTIDE SEQUENCE [LARGE SCALE GENOMIC DNA]</scope>
    <source>
        <strain evidence="3 4">LMG 3715</strain>
    </source>
</reference>
<evidence type="ECO:0008006" key="5">
    <source>
        <dbReference type="Google" id="ProtNLM"/>
    </source>
</evidence>
<dbReference type="Proteomes" id="UP001207276">
    <property type="component" value="Unassembled WGS sequence"/>
</dbReference>